<feature type="transmembrane region" description="Helical" evidence="3">
    <location>
        <begin position="12"/>
        <end position="35"/>
    </location>
</feature>
<dbReference type="PANTHER" id="PTHR10434:SF11">
    <property type="entry name" value="1-ACYL-SN-GLYCEROL-3-PHOSPHATE ACYLTRANSFERASE"/>
    <property type="match status" value="1"/>
</dbReference>
<keyword evidence="1" id="KW-0808">Transferase</keyword>
<dbReference type="InterPro" id="IPR002123">
    <property type="entry name" value="Plipid/glycerol_acylTrfase"/>
</dbReference>
<keyword evidence="6" id="KW-1185">Reference proteome</keyword>
<name>W7X2M3_TETTS</name>
<keyword evidence="2" id="KW-0012">Acyltransferase</keyword>
<accession>W7X2M3</accession>
<dbReference type="EMBL" id="GG662639">
    <property type="protein sequence ID" value="EWS73510.1"/>
    <property type="molecule type" value="Genomic_DNA"/>
</dbReference>
<proteinExistence type="predicted"/>
<evidence type="ECO:0000256" key="1">
    <source>
        <dbReference type="ARBA" id="ARBA00022679"/>
    </source>
</evidence>
<protein>
    <submittedName>
        <fullName evidence="5">EF hand protein</fullName>
    </submittedName>
</protein>
<dbReference type="Pfam" id="PF01553">
    <property type="entry name" value="Acyltransferase"/>
    <property type="match status" value="1"/>
</dbReference>
<dbReference type="InParanoid" id="W7X2M3"/>
<feature type="domain" description="Phospholipid/glycerol acyltransferase" evidence="4">
    <location>
        <begin position="73"/>
        <end position="193"/>
    </location>
</feature>
<reference evidence="6" key="1">
    <citation type="journal article" date="2006" name="PLoS Biol.">
        <title>Macronuclear genome sequence of the ciliate Tetrahymena thermophila, a model eukaryote.</title>
        <authorList>
            <person name="Eisen J.A."/>
            <person name="Coyne R.S."/>
            <person name="Wu M."/>
            <person name="Wu D."/>
            <person name="Thiagarajan M."/>
            <person name="Wortman J.R."/>
            <person name="Badger J.H."/>
            <person name="Ren Q."/>
            <person name="Amedeo P."/>
            <person name="Jones K.M."/>
            <person name="Tallon L.J."/>
            <person name="Delcher A.L."/>
            <person name="Salzberg S.L."/>
            <person name="Silva J.C."/>
            <person name="Haas B.J."/>
            <person name="Majoros W.H."/>
            <person name="Farzad M."/>
            <person name="Carlton J.M."/>
            <person name="Smith R.K. Jr."/>
            <person name="Garg J."/>
            <person name="Pearlman R.E."/>
            <person name="Karrer K.M."/>
            <person name="Sun L."/>
            <person name="Manning G."/>
            <person name="Elde N.C."/>
            <person name="Turkewitz A.P."/>
            <person name="Asai D.J."/>
            <person name="Wilkes D.E."/>
            <person name="Wang Y."/>
            <person name="Cai H."/>
            <person name="Collins K."/>
            <person name="Stewart B.A."/>
            <person name="Lee S.R."/>
            <person name="Wilamowska K."/>
            <person name="Weinberg Z."/>
            <person name="Ruzzo W.L."/>
            <person name="Wloga D."/>
            <person name="Gaertig J."/>
            <person name="Frankel J."/>
            <person name="Tsao C.-C."/>
            <person name="Gorovsky M.A."/>
            <person name="Keeling P.J."/>
            <person name="Waller R.F."/>
            <person name="Patron N.J."/>
            <person name="Cherry J.M."/>
            <person name="Stover N.A."/>
            <person name="Krieger C.J."/>
            <person name="del Toro C."/>
            <person name="Ryder H.F."/>
            <person name="Williamson S.C."/>
            <person name="Barbeau R.A."/>
            <person name="Hamilton E.P."/>
            <person name="Orias E."/>
        </authorList>
    </citation>
    <scope>NUCLEOTIDE SEQUENCE [LARGE SCALE GENOMIC DNA]</scope>
    <source>
        <strain evidence="6">SB210</strain>
    </source>
</reference>
<evidence type="ECO:0000313" key="5">
    <source>
        <dbReference type="EMBL" id="EWS73510.1"/>
    </source>
</evidence>
<dbReference type="KEGG" id="tet:TTHERM_000131339"/>
<evidence type="ECO:0000259" key="4">
    <source>
        <dbReference type="SMART" id="SM00563"/>
    </source>
</evidence>
<dbReference type="PANTHER" id="PTHR10434">
    <property type="entry name" value="1-ACYL-SN-GLYCEROL-3-PHOSPHATE ACYLTRANSFERASE"/>
    <property type="match status" value="1"/>
</dbReference>
<dbReference type="RefSeq" id="XP_012653992.1">
    <property type="nucleotide sequence ID" value="XM_012798538.1"/>
</dbReference>
<dbReference type="GO" id="GO:0003841">
    <property type="term" value="F:1-acylglycerol-3-phosphate O-acyltransferase activity"/>
    <property type="evidence" value="ECO:0007669"/>
    <property type="project" value="TreeGrafter"/>
</dbReference>
<evidence type="ECO:0000313" key="6">
    <source>
        <dbReference type="Proteomes" id="UP000009168"/>
    </source>
</evidence>
<feature type="transmembrane region" description="Helical" evidence="3">
    <location>
        <begin position="99"/>
        <end position="124"/>
    </location>
</feature>
<dbReference type="SUPFAM" id="SSF69593">
    <property type="entry name" value="Glycerol-3-phosphate (1)-acyltransferase"/>
    <property type="match status" value="1"/>
</dbReference>
<dbReference type="AlphaFoldDB" id="W7X2M3"/>
<organism evidence="5 6">
    <name type="scientific">Tetrahymena thermophila (strain SB210)</name>
    <dbReference type="NCBI Taxonomy" id="312017"/>
    <lineage>
        <taxon>Eukaryota</taxon>
        <taxon>Sar</taxon>
        <taxon>Alveolata</taxon>
        <taxon>Ciliophora</taxon>
        <taxon>Intramacronucleata</taxon>
        <taxon>Oligohymenophorea</taxon>
        <taxon>Hymenostomatida</taxon>
        <taxon>Tetrahymenina</taxon>
        <taxon>Tetrahymenidae</taxon>
        <taxon>Tetrahymena</taxon>
    </lineage>
</organism>
<gene>
    <name evidence="5" type="ORF">TTHERM_000131339</name>
</gene>
<dbReference type="SMART" id="SM00563">
    <property type="entry name" value="PlsC"/>
    <property type="match status" value="1"/>
</dbReference>
<keyword evidence="3" id="KW-0472">Membrane</keyword>
<evidence type="ECO:0000256" key="2">
    <source>
        <dbReference type="ARBA" id="ARBA00023315"/>
    </source>
</evidence>
<dbReference type="Proteomes" id="UP000009168">
    <property type="component" value="Unassembled WGS sequence"/>
</dbReference>
<dbReference type="GeneID" id="24437436"/>
<dbReference type="GO" id="GO:0006654">
    <property type="term" value="P:phosphatidic acid biosynthetic process"/>
    <property type="evidence" value="ECO:0007669"/>
    <property type="project" value="TreeGrafter"/>
</dbReference>
<sequence length="253" mass="30012">MMKILIRIYNAVHFFLNMVVVYYILSSLSVLYGIVTLNGFNVQWSWAAMTCFFLNAKLKKIEGSQEPVRNEKALILVNHRSWSDFFIHDKMMDYTANFLARYLVAVAFPISLLASPFMKTLWYFNRDAPRKDFKKFYKWCDDKWAVSKRNNLLVYPEGHRMFDSTKPGPLKKGMIIYAYERKLPVQIAICVGNENLIHEKNIKVNRGSEMSYFIDKPIKSTDYQTFDSFYEHIQKRFGEVFEQVHQTHYKKDK</sequence>
<evidence type="ECO:0000256" key="3">
    <source>
        <dbReference type="SAM" id="Phobius"/>
    </source>
</evidence>
<keyword evidence="3" id="KW-0812">Transmembrane</keyword>
<keyword evidence="3" id="KW-1133">Transmembrane helix</keyword>
<dbReference type="OrthoDB" id="284525at2759"/>